<gene>
    <name evidence="1" type="ORF">AGERDE_LOCUS11729</name>
</gene>
<protein>
    <submittedName>
        <fullName evidence="1">7887_t:CDS:1</fullName>
    </submittedName>
</protein>
<evidence type="ECO:0000313" key="2">
    <source>
        <dbReference type="Proteomes" id="UP000789831"/>
    </source>
</evidence>
<feature type="non-terminal residue" evidence="1">
    <location>
        <position position="86"/>
    </location>
</feature>
<proteinExistence type="predicted"/>
<evidence type="ECO:0000313" key="1">
    <source>
        <dbReference type="EMBL" id="CAG8659132.1"/>
    </source>
</evidence>
<reference evidence="1" key="1">
    <citation type="submission" date="2021-06" db="EMBL/GenBank/DDBJ databases">
        <authorList>
            <person name="Kallberg Y."/>
            <person name="Tangrot J."/>
            <person name="Rosling A."/>
        </authorList>
    </citation>
    <scope>NUCLEOTIDE SEQUENCE</scope>
    <source>
        <strain evidence="1">MT106</strain>
    </source>
</reference>
<dbReference type="OrthoDB" id="10522852at2759"/>
<sequence length="86" mass="9405">MTEPIMPKVNDKFESLKAFEDAAKANGFAFSRKNSYLTGRKGKSPFVVLQCIKADSNAPTRIITAAVNKIINGGIIHPKDIVNERA</sequence>
<keyword evidence="2" id="KW-1185">Reference proteome</keyword>
<dbReference type="AlphaFoldDB" id="A0A9N9E412"/>
<dbReference type="Proteomes" id="UP000789831">
    <property type="component" value="Unassembled WGS sequence"/>
</dbReference>
<accession>A0A9N9E412</accession>
<comment type="caution">
    <text evidence="1">The sequence shown here is derived from an EMBL/GenBank/DDBJ whole genome shotgun (WGS) entry which is preliminary data.</text>
</comment>
<dbReference type="EMBL" id="CAJVPL010005567">
    <property type="protein sequence ID" value="CAG8659132.1"/>
    <property type="molecule type" value="Genomic_DNA"/>
</dbReference>
<name>A0A9N9E412_9GLOM</name>
<organism evidence="1 2">
    <name type="scientific">Ambispora gerdemannii</name>
    <dbReference type="NCBI Taxonomy" id="144530"/>
    <lineage>
        <taxon>Eukaryota</taxon>
        <taxon>Fungi</taxon>
        <taxon>Fungi incertae sedis</taxon>
        <taxon>Mucoromycota</taxon>
        <taxon>Glomeromycotina</taxon>
        <taxon>Glomeromycetes</taxon>
        <taxon>Archaeosporales</taxon>
        <taxon>Ambisporaceae</taxon>
        <taxon>Ambispora</taxon>
    </lineage>
</organism>